<accession>A0A6V7U230</accession>
<name>A0A6V7U230_MELEN</name>
<gene>
    <name evidence="1" type="ORF">MENT_LOCUS7415</name>
</gene>
<sequence>MKNNSKMVNNISVENKESLKNNLYIPNIPKNNNKNEILQRQKMWKAQPIQIKTTLSPELQQIVQNVSLIFLTFSQTINPLIARIAHKHAKETSEPFIGSTIVLNIESKLSVFGKSSDSMRANFLELQKKLVIFPFLRTDPKMLFSGF</sequence>
<reference evidence="1 2" key="1">
    <citation type="submission" date="2020-08" db="EMBL/GenBank/DDBJ databases">
        <authorList>
            <person name="Koutsovoulos G."/>
            <person name="Danchin GJ E."/>
        </authorList>
    </citation>
    <scope>NUCLEOTIDE SEQUENCE [LARGE SCALE GENOMIC DNA]</scope>
</reference>
<dbReference type="Proteomes" id="UP000580250">
    <property type="component" value="Unassembled WGS sequence"/>
</dbReference>
<organism evidence="1 2">
    <name type="scientific">Meloidogyne enterolobii</name>
    <name type="common">Root-knot nematode worm</name>
    <name type="synonym">Meloidogyne mayaguensis</name>
    <dbReference type="NCBI Taxonomy" id="390850"/>
    <lineage>
        <taxon>Eukaryota</taxon>
        <taxon>Metazoa</taxon>
        <taxon>Ecdysozoa</taxon>
        <taxon>Nematoda</taxon>
        <taxon>Chromadorea</taxon>
        <taxon>Rhabditida</taxon>
        <taxon>Tylenchina</taxon>
        <taxon>Tylenchomorpha</taxon>
        <taxon>Tylenchoidea</taxon>
        <taxon>Meloidogynidae</taxon>
        <taxon>Meloidogyninae</taxon>
        <taxon>Meloidogyne</taxon>
    </lineage>
</organism>
<evidence type="ECO:0000313" key="2">
    <source>
        <dbReference type="Proteomes" id="UP000580250"/>
    </source>
</evidence>
<protein>
    <submittedName>
        <fullName evidence="1">Uncharacterized protein</fullName>
    </submittedName>
</protein>
<proteinExistence type="predicted"/>
<dbReference type="AlphaFoldDB" id="A0A6V7U230"/>
<comment type="caution">
    <text evidence="1">The sequence shown here is derived from an EMBL/GenBank/DDBJ whole genome shotgun (WGS) entry which is preliminary data.</text>
</comment>
<evidence type="ECO:0000313" key="1">
    <source>
        <dbReference type="EMBL" id="CAD2142939.1"/>
    </source>
</evidence>
<dbReference type="EMBL" id="CAJEWN010000030">
    <property type="protein sequence ID" value="CAD2142939.1"/>
    <property type="molecule type" value="Genomic_DNA"/>
</dbReference>